<dbReference type="InterPro" id="IPR018490">
    <property type="entry name" value="cNMP-bd_dom_sf"/>
</dbReference>
<dbReference type="Gene3D" id="2.60.120.10">
    <property type="entry name" value="Jelly Rolls"/>
    <property type="match status" value="1"/>
</dbReference>
<keyword evidence="3" id="KW-1185">Reference proteome</keyword>
<evidence type="ECO:0000313" key="3">
    <source>
        <dbReference type="Proteomes" id="UP001597414"/>
    </source>
</evidence>
<dbReference type="EMBL" id="JBHUIV010000037">
    <property type="protein sequence ID" value="MFD2203955.1"/>
    <property type="molecule type" value="Genomic_DNA"/>
</dbReference>
<dbReference type="PANTHER" id="PTHR24567">
    <property type="entry name" value="CRP FAMILY TRANSCRIPTIONAL REGULATORY PROTEIN"/>
    <property type="match status" value="1"/>
</dbReference>
<protein>
    <submittedName>
        <fullName evidence="2">Crp/Fnr family transcriptional regulator</fullName>
    </submittedName>
</protein>
<organism evidence="2 3">
    <name type="scientific">Shivajiella indica</name>
    <dbReference type="NCBI Taxonomy" id="872115"/>
    <lineage>
        <taxon>Bacteria</taxon>
        <taxon>Pseudomonadati</taxon>
        <taxon>Bacteroidota</taxon>
        <taxon>Cytophagia</taxon>
        <taxon>Cytophagales</taxon>
        <taxon>Cyclobacteriaceae</taxon>
        <taxon>Shivajiella</taxon>
    </lineage>
</organism>
<dbReference type="InterPro" id="IPR014710">
    <property type="entry name" value="RmlC-like_jellyroll"/>
</dbReference>
<accession>A0ABW5BE41</accession>
<evidence type="ECO:0000259" key="1">
    <source>
        <dbReference type="PROSITE" id="PS50042"/>
    </source>
</evidence>
<feature type="domain" description="Cyclic nucleotide-binding" evidence="1">
    <location>
        <begin position="10"/>
        <end position="113"/>
    </location>
</feature>
<reference evidence="3" key="1">
    <citation type="journal article" date="2019" name="Int. J. Syst. Evol. Microbiol.">
        <title>The Global Catalogue of Microorganisms (GCM) 10K type strain sequencing project: providing services to taxonomists for standard genome sequencing and annotation.</title>
        <authorList>
            <consortium name="The Broad Institute Genomics Platform"/>
            <consortium name="The Broad Institute Genome Sequencing Center for Infectious Disease"/>
            <person name="Wu L."/>
            <person name="Ma J."/>
        </authorList>
    </citation>
    <scope>NUCLEOTIDE SEQUENCE [LARGE SCALE GENOMIC DNA]</scope>
    <source>
        <strain evidence="3">KCTC 19812</strain>
    </source>
</reference>
<dbReference type="CDD" id="cd00038">
    <property type="entry name" value="CAP_ED"/>
    <property type="match status" value="1"/>
</dbReference>
<name>A0ABW5BE41_9BACT</name>
<dbReference type="PROSITE" id="PS50042">
    <property type="entry name" value="CNMP_BINDING_3"/>
    <property type="match status" value="1"/>
</dbReference>
<dbReference type="SMART" id="SM00100">
    <property type="entry name" value="cNMP"/>
    <property type="match status" value="1"/>
</dbReference>
<dbReference type="Pfam" id="PF00027">
    <property type="entry name" value="cNMP_binding"/>
    <property type="match status" value="1"/>
</dbReference>
<dbReference type="PROSITE" id="PS00888">
    <property type="entry name" value="CNMP_BINDING_1"/>
    <property type="match status" value="1"/>
</dbReference>
<sequence length="187" mass="22142">MKKLEETLSEFNDIPETSLHAFFAKMKPIQIQKGTFLVKEGNIANYIYFIESGMLRSYYFVNNKEVTISFSFPGDFVTAMSSFIKQRVGYENLETLEDCELYQIHYKDLQQLLNSDKYLEHIYRLVLEQYYIKLEEQFIFSKFRTAKERYLNLLRDNPLIIQKATVGQIASYLDMSLETLSRIRSTI</sequence>
<dbReference type="Proteomes" id="UP001597414">
    <property type="component" value="Unassembled WGS sequence"/>
</dbReference>
<dbReference type="RefSeq" id="WP_380807117.1">
    <property type="nucleotide sequence ID" value="NZ_JBHUIV010000037.1"/>
</dbReference>
<comment type="caution">
    <text evidence="2">The sequence shown here is derived from an EMBL/GenBank/DDBJ whole genome shotgun (WGS) entry which is preliminary data.</text>
</comment>
<proteinExistence type="predicted"/>
<dbReference type="InterPro" id="IPR050397">
    <property type="entry name" value="Env_Response_Regulators"/>
</dbReference>
<dbReference type="PANTHER" id="PTHR24567:SF76">
    <property type="entry name" value="CYCLIC NUCLEOTIDE-BINDING DOMAIN PROTEIN"/>
    <property type="match status" value="1"/>
</dbReference>
<evidence type="ECO:0000313" key="2">
    <source>
        <dbReference type="EMBL" id="MFD2203955.1"/>
    </source>
</evidence>
<dbReference type="SUPFAM" id="SSF51206">
    <property type="entry name" value="cAMP-binding domain-like"/>
    <property type="match status" value="1"/>
</dbReference>
<dbReference type="InterPro" id="IPR018488">
    <property type="entry name" value="cNMP-bd_CS"/>
</dbReference>
<gene>
    <name evidence="2" type="ORF">ACFSKV_20440</name>
</gene>
<dbReference type="InterPro" id="IPR000595">
    <property type="entry name" value="cNMP-bd_dom"/>
</dbReference>